<evidence type="ECO:0000313" key="4">
    <source>
        <dbReference type="Proteomes" id="UP000996601"/>
    </source>
</evidence>
<dbReference type="Proteomes" id="UP000996601">
    <property type="component" value="Unassembled WGS sequence"/>
</dbReference>
<keyword evidence="2" id="KW-0732">Signal</keyword>
<evidence type="ECO:0000256" key="2">
    <source>
        <dbReference type="SAM" id="SignalP"/>
    </source>
</evidence>
<dbReference type="EMBL" id="WHSB02000004">
    <property type="protein sequence ID" value="MCQ4630853.1"/>
    <property type="molecule type" value="Genomic_DNA"/>
</dbReference>
<name>A0ABT1R6N6_9HYPH</name>
<keyword evidence="1" id="KW-0812">Transmembrane</keyword>
<keyword evidence="1" id="KW-1133">Transmembrane helix</keyword>
<keyword evidence="1" id="KW-0472">Membrane</keyword>
<gene>
    <name evidence="3" type="ORF">GB927_012440</name>
</gene>
<feature type="chain" id="PRO_5045720595" evidence="2">
    <location>
        <begin position="28"/>
        <end position="172"/>
    </location>
</feature>
<dbReference type="RefSeq" id="WP_256117271.1">
    <property type="nucleotide sequence ID" value="NZ_WHSB02000004.1"/>
</dbReference>
<protein>
    <submittedName>
        <fullName evidence="3">DUF2937 family protein</fullName>
    </submittedName>
</protein>
<evidence type="ECO:0000256" key="1">
    <source>
        <dbReference type="SAM" id="Phobius"/>
    </source>
</evidence>
<comment type="caution">
    <text evidence="3">The sequence shown here is derived from an EMBL/GenBank/DDBJ whole genome shotgun (WGS) entry which is preliminary data.</text>
</comment>
<accession>A0ABT1R6N6</accession>
<dbReference type="Pfam" id="PF11157">
    <property type="entry name" value="DUF2937"/>
    <property type="match status" value="1"/>
</dbReference>
<feature type="signal peptide" evidence="2">
    <location>
        <begin position="1"/>
        <end position="27"/>
    </location>
</feature>
<keyword evidence="4" id="KW-1185">Reference proteome</keyword>
<reference evidence="3" key="1">
    <citation type="submission" date="2021-07" db="EMBL/GenBank/DDBJ databases">
        <title>Shinella sp. nov., a novel member of the genus Shinella from water.</title>
        <authorList>
            <person name="Deng Y."/>
        </authorList>
    </citation>
    <scope>NUCLEOTIDE SEQUENCE</scope>
    <source>
        <strain evidence="3">CPCC 100929</strain>
    </source>
</reference>
<proteinExistence type="predicted"/>
<dbReference type="InterPro" id="IPR022584">
    <property type="entry name" value="DUF2937"/>
</dbReference>
<sequence>MRILSRTATATAALVGALAFSQAPEFAQQYQQRLGGALDELRIIVADFDRDATLAGIDRTQALAIYDGAGEPFLRNRGQSMRRTLTRFETIARQSAGMARTSPFAKPFALLRNADDMILTNAWRDFQPAVPVTPAGLLWATTGACLGWGLVGAARMLRRFRRHRPVPADQLT</sequence>
<organism evidence="3 4">
    <name type="scientific">Shinella lacus</name>
    <dbReference type="NCBI Taxonomy" id="2654216"/>
    <lineage>
        <taxon>Bacteria</taxon>
        <taxon>Pseudomonadati</taxon>
        <taxon>Pseudomonadota</taxon>
        <taxon>Alphaproteobacteria</taxon>
        <taxon>Hyphomicrobiales</taxon>
        <taxon>Rhizobiaceae</taxon>
        <taxon>Shinella</taxon>
    </lineage>
</organism>
<feature type="transmembrane region" description="Helical" evidence="1">
    <location>
        <begin position="136"/>
        <end position="154"/>
    </location>
</feature>
<evidence type="ECO:0000313" key="3">
    <source>
        <dbReference type="EMBL" id="MCQ4630853.1"/>
    </source>
</evidence>